<dbReference type="GO" id="GO:0031419">
    <property type="term" value="F:cobalamin binding"/>
    <property type="evidence" value="ECO:0007669"/>
    <property type="project" value="UniProtKB-KW"/>
</dbReference>
<feature type="region of interest" description="Disordered" evidence="7">
    <location>
        <begin position="1"/>
        <end position="23"/>
    </location>
</feature>
<evidence type="ECO:0000313" key="10">
    <source>
        <dbReference type="Proteomes" id="UP000237752"/>
    </source>
</evidence>
<keyword evidence="5" id="KW-0413">Isomerase</keyword>
<proteinExistence type="inferred from homology"/>
<dbReference type="Gene3D" id="3.20.20.240">
    <property type="entry name" value="Methylmalonyl-CoA mutase"/>
    <property type="match status" value="1"/>
</dbReference>
<keyword evidence="6" id="KW-0170">Cobalt</keyword>
<evidence type="ECO:0000256" key="5">
    <source>
        <dbReference type="ARBA" id="ARBA00023235"/>
    </source>
</evidence>
<evidence type="ECO:0000313" key="9">
    <source>
        <dbReference type="EMBL" id="PRZ41286.1"/>
    </source>
</evidence>
<accession>A0A2T0ZY52</accession>
<comment type="similarity">
    <text evidence="2">Belongs to the methylmalonyl-CoA mutase family.</text>
</comment>
<dbReference type="Proteomes" id="UP000237752">
    <property type="component" value="Unassembled WGS sequence"/>
</dbReference>
<dbReference type="SUPFAM" id="SSF51703">
    <property type="entry name" value="Cobalamin (vitamin B12)-dependent enzymes"/>
    <property type="match status" value="1"/>
</dbReference>
<comment type="caution">
    <text evidence="9">The sequence shown here is derived from an EMBL/GenBank/DDBJ whole genome shotgun (WGS) entry which is preliminary data.</text>
</comment>
<organism evidence="9 10">
    <name type="scientific">Antricoccus suffuscus</name>
    <dbReference type="NCBI Taxonomy" id="1629062"/>
    <lineage>
        <taxon>Bacteria</taxon>
        <taxon>Bacillati</taxon>
        <taxon>Actinomycetota</taxon>
        <taxon>Actinomycetes</taxon>
        <taxon>Geodermatophilales</taxon>
        <taxon>Antricoccaceae</taxon>
        <taxon>Antricoccus</taxon>
    </lineage>
</organism>
<dbReference type="AlphaFoldDB" id="A0A2T0ZY52"/>
<gene>
    <name evidence="9" type="ORF">CLV47_11011</name>
</gene>
<reference evidence="9 10" key="1">
    <citation type="submission" date="2018-03" db="EMBL/GenBank/DDBJ databases">
        <title>Genomic Encyclopedia of Archaeal and Bacterial Type Strains, Phase II (KMG-II): from individual species to whole genera.</title>
        <authorList>
            <person name="Goeker M."/>
        </authorList>
    </citation>
    <scope>NUCLEOTIDE SEQUENCE [LARGE SCALE GENOMIC DNA]</scope>
    <source>
        <strain evidence="9 10">DSM 100065</strain>
    </source>
</reference>
<feature type="compositionally biased region" description="Low complexity" evidence="7">
    <location>
        <begin position="11"/>
        <end position="23"/>
    </location>
</feature>
<dbReference type="Pfam" id="PF01642">
    <property type="entry name" value="MM_CoA_mutase"/>
    <property type="match status" value="1"/>
</dbReference>
<evidence type="ECO:0000256" key="4">
    <source>
        <dbReference type="ARBA" id="ARBA00022628"/>
    </source>
</evidence>
<keyword evidence="10" id="KW-1185">Reference proteome</keyword>
<comment type="subunit">
    <text evidence="3">Heterodimer of an alpha and a beta chain.</text>
</comment>
<keyword evidence="4" id="KW-0846">Cobalamin</keyword>
<dbReference type="SUPFAM" id="SSF52242">
    <property type="entry name" value="Cobalamin (vitamin B12)-binding domain"/>
    <property type="match status" value="1"/>
</dbReference>
<name>A0A2T0ZY52_9ACTN</name>
<dbReference type="GO" id="GO:0046872">
    <property type="term" value="F:metal ion binding"/>
    <property type="evidence" value="ECO:0007669"/>
    <property type="project" value="InterPro"/>
</dbReference>
<protein>
    <submittedName>
        <fullName evidence="9">Heterodimeric methylmalonyl-CoA mutase small subunit</fullName>
    </submittedName>
</protein>
<dbReference type="Gene3D" id="3.40.50.280">
    <property type="entry name" value="Cobalamin-binding domain"/>
    <property type="match status" value="1"/>
</dbReference>
<feature type="domain" description="Methylmalonyl-CoA mutase alpha/beta chain catalytic" evidence="8">
    <location>
        <begin position="223"/>
        <end position="459"/>
    </location>
</feature>
<dbReference type="EMBL" id="PVUE01000010">
    <property type="protein sequence ID" value="PRZ41286.1"/>
    <property type="molecule type" value="Genomic_DNA"/>
</dbReference>
<dbReference type="PANTHER" id="PTHR48101:SF4">
    <property type="entry name" value="METHYLMALONYL-COA MUTASE, MITOCHONDRIAL"/>
    <property type="match status" value="1"/>
</dbReference>
<comment type="cofactor">
    <cofactor evidence="1">
        <name>adenosylcob(III)alamin</name>
        <dbReference type="ChEBI" id="CHEBI:18408"/>
    </cofactor>
</comment>
<evidence type="ECO:0000256" key="7">
    <source>
        <dbReference type="SAM" id="MobiDB-lite"/>
    </source>
</evidence>
<dbReference type="GO" id="GO:0004494">
    <property type="term" value="F:methylmalonyl-CoA mutase activity"/>
    <property type="evidence" value="ECO:0007669"/>
    <property type="project" value="UniProtKB-EC"/>
</dbReference>
<evidence type="ECO:0000259" key="8">
    <source>
        <dbReference type="Pfam" id="PF01642"/>
    </source>
</evidence>
<evidence type="ECO:0000256" key="3">
    <source>
        <dbReference type="ARBA" id="ARBA00011870"/>
    </source>
</evidence>
<dbReference type="InterPro" id="IPR016176">
    <property type="entry name" value="Cbl-dep_enz_cat"/>
</dbReference>
<dbReference type="PANTHER" id="PTHR48101">
    <property type="entry name" value="METHYLMALONYL-COA MUTASE, MITOCHONDRIAL-RELATED"/>
    <property type="match status" value="1"/>
</dbReference>
<dbReference type="GO" id="GO:0005737">
    <property type="term" value="C:cytoplasm"/>
    <property type="evidence" value="ECO:0007669"/>
    <property type="project" value="TreeGrafter"/>
</dbReference>
<evidence type="ECO:0000256" key="6">
    <source>
        <dbReference type="ARBA" id="ARBA00023285"/>
    </source>
</evidence>
<dbReference type="InterPro" id="IPR036724">
    <property type="entry name" value="Cobalamin-bd_sf"/>
</dbReference>
<evidence type="ECO:0000256" key="2">
    <source>
        <dbReference type="ARBA" id="ARBA00008465"/>
    </source>
</evidence>
<sequence length="618" mass="64406">MMGLMADDTPSSRQTASAATAATQQDWEAAVATVFKKSGRFKDGDDPASAARLLVKKTPDGVAIPPLAGTEVARNLRGSSTGAAATRGVIDSADRAPGDVPSWDLRIAVASSGRTPAEVEDELTGGGASLWITAREGAVALDRLGDLLSPVLLDIAPVVLDSDQPLSAAETLIAAAKSQNVTLHPHTNLGADPTGELLLTGTATLDDQVGPLAKSAQANGIRGFVVDATVVHDAGAGEVLELAYAAATGVALLRQLDEAGIAPSDAAGLIEFRYAATDQQFTTIAKLRAARAVWARICDVLEITDDVQRQHVVTSQRMMTRFDPYTNLLRTTIATFAAAVGGAESITVQPFDSSLGESDGFSRRIARNISNLLVHESHVGQVADPAGGSGSIESLTNSLAEASWTKFAETEKAGGIREVIASGALASEVSEAWQAREKQIDTRKLAITGVSEFPLADETVLERRSAYNRFGSRSLLTQVHDADGFEELRLTPCTTPMFLVPIGPVAAHTARSSFAINLLTAGGIPVANGVPLSDTTALIEQYRSSGAAGACLVGSDAGYAELGPDTIGALRQAGIDFVVAAGKPVPEIADLIDDYMAVGQDVIDFLRRTRSTLEGTAK</sequence>
<dbReference type="GO" id="GO:0019678">
    <property type="term" value="P:propionate metabolic process, methylmalonyl pathway"/>
    <property type="evidence" value="ECO:0007669"/>
    <property type="project" value="TreeGrafter"/>
</dbReference>
<dbReference type="InterPro" id="IPR006099">
    <property type="entry name" value="MeMalonylCoA_mutase_a/b_cat"/>
</dbReference>
<evidence type="ECO:0000256" key="1">
    <source>
        <dbReference type="ARBA" id="ARBA00001922"/>
    </source>
</evidence>